<name>A0A443HZT9_BYSSP</name>
<organism evidence="2 3">
    <name type="scientific">Byssochlamys spectabilis</name>
    <name type="common">Paecilomyces variotii</name>
    <dbReference type="NCBI Taxonomy" id="264951"/>
    <lineage>
        <taxon>Eukaryota</taxon>
        <taxon>Fungi</taxon>
        <taxon>Dikarya</taxon>
        <taxon>Ascomycota</taxon>
        <taxon>Pezizomycotina</taxon>
        <taxon>Eurotiomycetes</taxon>
        <taxon>Eurotiomycetidae</taxon>
        <taxon>Eurotiales</taxon>
        <taxon>Thermoascaceae</taxon>
        <taxon>Paecilomyces</taxon>
    </lineage>
</organism>
<gene>
    <name evidence="2" type="ORF">C8Q69DRAFT_441486</name>
</gene>
<feature type="region of interest" description="Disordered" evidence="1">
    <location>
        <begin position="91"/>
        <end position="125"/>
    </location>
</feature>
<dbReference type="AlphaFoldDB" id="A0A443HZT9"/>
<dbReference type="EMBL" id="RCNU01000002">
    <property type="protein sequence ID" value="RWQ97283.1"/>
    <property type="molecule type" value="Genomic_DNA"/>
</dbReference>
<feature type="compositionally biased region" description="Basic and acidic residues" evidence="1">
    <location>
        <begin position="47"/>
        <end position="62"/>
    </location>
</feature>
<evidence type="ECO:0000256" key="1">
    <source>
        <dbReference type="SAM" id="MobiDB-lite"/>
    </source>
</evidence>
<dbReference type="GeneID" id="39598027"/>
<feature type="compositionally biased region" description="Polar residues" evidence="1">
    <location>
        <begin position="132"/>
        <end position="146"/>
    </location>
</feature>
<proteinExistence type="predicted"/>
<dbReference type="Proteomes" id="UP000283841">
    <property type="component" value="Unassembled WGS sequence"/>
</dbReference>
<evidence type="ECO:0000313" key="3">
    <source>
        <dbReference type="Proteomes" id="UP000283841"/>
    </source>
</evidence>
<comment type="caution">
    <text evidence="2">The sequence shown here is derived from an EMBL/GenBank/DDBJ whole genome shotgun (WGS) entry which is preliminary data.</text>
</comment>
<dbReference type="VEuPathDB" id="FungiDB:C8Q69DRAFT_441486"/>
<reference evidence="2 3" key="1">
    <citation type="journal article" date="2018" name="Front. Microbiol.">
        <title>Genomic and genetic insights into a cosmopolitan fungus, Paecilomyces variotii (Eurotiales).</title>
        <authorList>
            <person name="Urquhart A.S."/>
            <person name="Mondo S.J."/>
            <person name="Makela M.R."/>
            <person name="Hane J.K."/>
            <person name="Wiebenga A."/>
            <person name="He G."/>
            <person name="Mihaltcheva S."/>
            <person name="Pangilinan J."/>
            <person name="Lipzen A."/>
            <person name="Barry K."/>
            <person name="de Vries R.P."/>
            <person name="Grigoriev I.V."/>
            <person name="Idnurm A."/>
        </authorList>
    </citation>
    <scope>NUCLEOTIDE SEQUENCE [LARGE SCALE GENOMIC DNA]</scope>
    <source>
        <strain evidence="2 3">CBS 101075</strain>
    </source>
</reference>
<protein>
    <submittedName>
        <fullName evidence="2">Uncharacterized protein</fullName>
    </submittedName>
</protein>
<keyword evidence="3" id="KW-1185">Reference proteome</keyword>
<feature type="region of interest" description="Disordered" evidence="1">
    <location>
        <begin position="21"/>
        <end position="62"/>
    </location>
</feature>
<evidence type="ECO:0000313" key="2">
    <source>
        <dbReference type="EMBL" id="RWQ97283.1"/>
    </source>
</evidence>
<dbReference type="RefSeq" id="XP_028486928.1">
    <property type="nucleotide sequence ID" value="XM_028628750.1"/>
</dbReference>
<accession>A0A443HZT9</accession>
<sequence>MTGVAVAITAKKGVSGTIEVPVKNVGSRPGGSRTEDEDEKAALRNRTVKEGEGREGEGREKAGARAVQRACCILTLLSVCGAYGGSSTPYLTRIDTLNPGSRRESSRGGGVEIGSSPSKRQEKGLSLRKFTLSDTGENPQGSQASSLKPPPSELPIFSALQHADSESYHAIVRNVNPLMATSSQRSLNIENRCVAIVFASVVIIVIA</sequence>
<feature type="region of interest" description="Disordered" evidence="1">
    <location>
        <begin position="132"/>
        <end position="151"/>
    </location>
</feature>